<reference evidence="3 4" key="1">
    <citation type="submission" date="2020-07" db="EMBL/GenBank/DDBJ databases">
        <title>Alkalicella. sp. LB2 genome.</title>
        <authorList>
            <person name="Postec A."/>
            <person name="Quemeneur M."/>
        </authorList>
    </citation>
    <scope>NUCLEOTIDE SEQUENCE [LARGE SCALE GENOMIC DNA]</scope>
    <source>
        <strain evidence="3 4">LB2</strain>
    </source>
</reference>
<dbReference type="NCBIfam" id="TIGR01877">
    <property type="entry name" value="cas_cas6"/>
    <property type="match status" value="1"/>
</dbReference>
<keyword evidence="1" id="KW-0051">Antiviral defense</keyword>
<sequence length="185" mass="21252">MGKCKFLREEIYIPHKKITLNFSTHSNEDGVMFYNSILSNRSKKISIKDVVMTINSINLVKEKTIYNDVITFKTLSPIVVREHSGENKSTWYHSLKDEKGQIIFKANLQHQLQDVFGSQVLYDCKDIKLFFSSSNREVKVKNYGIEVLGNIGRIQIEAKPYILEYLYKAGIGSKRGMGFGMVDID</sequence>
<dbReference type="Proteomes" id="UP000516160">
    <property type="component" value="Chromosome"/>
</dbReference>
<gene>
    <name evidence="3" type="primary">cas6</name>
    <name evidence="3" type="ORF">HYG86_02655</name>
</gene>
<evidence type="ECO:0000313" key="4">
    <source>
        <dbReference type="Proteomes" id="UP000516160"/>
    </source>
</evidence>
<dbReference type="GO" id="GO:0016788">
    <property type="term" value="F:hydrolase activity, acting on ester bonds"/>
    <property type="evidence" value="ECO:0007669"/>
    <property type="project" value="InterPro"/>
</dbReference>
<organism evidence="3 4">
    <name type="scientific">Alkalicella caledoniensis</name>
    <dbReference type="NCBI Taxonomy" id="2731377"/>
    <lineage>
        <taxon>Bacteria</taxon>
        <taxon>Bacillati</taxon>
        <taxon>Bacillota</taxon>
        <taxon>Clostridia</taxon>
        <taxon>Eubacteriales</taxon>
        <taxon>Proteinivoracaceae</taxon>
        <taxon>Alkalicella</taxon>
    </lineage>
</organism>
<evidence type="ECO:0000259" key="2">
    <source>
        <dbReference type="Pfam" id="PF01881"/>
    </source>
</evidence>
<dbReference type="Gene3D" id="3.30.70.1900">
    <property type="match status" value="1"/>
</dbReference>
<dbReference type="InterPro" id="IPR049435">
    <property type="entry name" value="Cas_Cas6_C"/>
</dbReference>
<name>A0A7G9W4X3_ALKCA</name>
<accession>A0A7G9W4X3</accession>
<dbReference type="PANTHER" id="PTHR36984:SF3">
    <property type="entry name" value="CRISPR-ASSOCIATED ENDORIBONUCLEASE CAS6"/>
    <property type="match status" value="1"/>
</dbReference>
<dbReference type="PANTHER" id="PTHR36984">
    <property type="entry name" value="CRISPR-ASSOCIATED ENDORIBONUCLEASE CAS6 1"/>
    <property type="match status" value="1"/>
</dbReference>
<keyword evidence="4" id="KW-1185">Reference proteome</keyword>
<dbReference type="RefSeq" id="WP_213167400.1">
    <property type="nucleotide sequence ID" value="NZ_CP058559.1"/>
</dbReference>
<dbReference type="AlphaFoldDB" id="A0A7G9W4X3"/>
<proteinExistence type="predicted"/>
<protein>
    <submittedName>
        <fullName evidence="3">CRISPR-associated endoribonuclease Cas6</fullName>
    </submittedName>
</protein>
<dbReference type="InterPro" id="IPR010156">
    <property type="entry name" value="CRISPR-assoc_prot_Cas6"/>
</dbReference>
<dbReference type="Pfam" id="PF01881">
    <property type="entry name" value="Cas_Cas6_C"/>
    <property type="match status" value="1"/>
</dbReference>
<evidence type="ECO:0000313" key="3">
    <source>
        <dbReference type="EMBL" id="QNO13735.1"/>
    </source>
</evidence>
<dbReference type="EMBL" id="CP058559">
    <property type="protein sequence ID" value="QNO13735.1"/>
    <property type="molecule type" value="Genomic_DNA"/>
</dbReference>
<dbReference type="GO" id="GO:0051607">
    <property type="term" value="P:defense response to virus"/>
    <property type="evidence" value="ECO:0007669"/>
    <property type="project" value="UniProtKB-KW"/>
</dbReference>
<feature type="domain" description="CRISPR associated protein Cas6 C-terminal" evidence="2">
    <location>
        <begin position="61"/>
        <end position="184"/>
    </location>
</feature>
<dbReference type="CDD" id="cd21140">
    <property type="entry name" value="Cas6_I-like"/>
    <property type="match status" value="1"/>
</dbReference>
<dbReference type="KEGG" id="acae:HYG86_02655"/>
<evidence type="ECO:0000256" key="1">
    <source>
        <dbReference type="ARBA" id="ARBA00023118"/>
    </source>
</evidence>